<comment type="caution">
    <text evidence="2">The sequence shown here is derived from an EMBL/GenBank/DDBJ whole genome shotgun (WGS) entry which is preliminary data.</text>
</comment>
<reference evidence="2" key="1">
    <citation type="submission" date="2017-07" db="EMBL/GenBank/DDBJ databases">
        <title>Taro Niue Genome Assembly and Annotation.</title>
        <authorList>
            <person name="Atibalentja N."/>
            <person name="Keating K."/>
            <person name="Fields C.J."/>
        </authorList>
    </citation>
    <scope>NUCLEOTIDE SEQUENCE</scope>
    <source>
        <strain evidence="2">Niue_2</strain>
        <tissue evidence="2">Leaf</tissue>
    </source>
</reference>
<gene>
    <name evidence="2" type="ORF">Taro_023923</name>
</gene>
<keyword evidence="1" id="KW-0472">Membrane</keyword>
<proteinExistence type="predicted"/>
<evidence type="ECO:0000256" key="1">
    <source>
        <dbReference type="SAM" id="Phobius"/>
    </source>
</evidence>
<keyword evidence="3" id="KW-1185">Reference proteome</keyword>
<dbReference type="AlphaFoldDB" id="A0A843VIT7"/>
<protein>
    <submittedName>
        <fullName evidence="2">Uncharacterized protein</fullName>
    </submittedName>
</protein>
<evidence type="ECO:0000313" key="2">
    <source>
        <dbReference type="EMBL" id="MQL91319.1"/>
    </source>
</evidence>
<keyword evidence="1" id="KW-0812">Transmembrane</keyword>
<evidence type="ECO:0000313" key="3">
    <source>
        <dbReference type="Proteomes" id="UP000652761"/>
    </source>
</evidence>
<feature type="transmembrane region" description="Helical" evidence="1">
    <location>
        <begin position="275"/>
        <end position="296"/>
    </location>
</feature>
<accession>A0A843VIT7</accession>
<feature type="transmembrane region" description="Helical" evidence="1">
    <location>
        <begin position="143"/>
        <end position="169"/>
    </location>
</feature>
<dbReference type="EMBL" id="NMUH01001326">
    <property type="protein sequence ID" value="MQL91319.1"/>
    <property type="molecule type" value="Genomic_DNA"/>
</dbReference>
<organism evidence="2 3">
    <name type="scientific">Colocasia esculenta</name>
    <name type="common">Wild taro</name>
    <name type="synonym">Arum esculentum</name>
    <dbReference type="NCBI Taxonomy" id="4460"/>
    <lineage>
        <taxon>Eukaryota</taxon>
        <taxon>Viridiplantae</taxon>
        <taxon>Streptophyta</taxon>
        <taxon>Embryophyta</taxon>
        <taxon>Tracheophyta</taxon>
        <taxon>Spermatophyta</taxon>
        <taxon>Magnoliopsida</taxon>
        <taxon>Liliopsida</taxon>
        <taxon>Araceae</taxon>
        <taxon>Aroideae</taxon>
        <taxon>Colocasieae</taxon>
        <taxon>Colocasia</taxon>
    </lineage>
</organism>
<dbReference type="Proteomes" id="UP000652761">
    <property type="component" value="Unassembled WGS sequence"/>
</dbReference>
<keyword evidence="1" id="KW-1133">Transmembrane helix</keyword>
<name>A0A843VIT7_COLES</name>
<sequence>MFRVLLCLDGCVPRICFRIVFWPDPFLLLWLVRDWLSLLSLVRKAHPPTLFSFPARSECELQESVAAVAGCACFKRGCWFAHAAVGFIVGLRIRVGVSQRLREPTCGVAFTGAGLWSTEPVEGVLALLVVPFLWGESLLDVPLLMGCVLLAVCLALHACAPLGAVLCSVSVFARAKQMLVCCVAPLVECCDTSLPFGWGASLSCCVLVVFPKTVCCCPSESSSPSGTASVLVEVFHCVASLCGFPKLLVVVLVRVALRTNGALVILVEFLPEPVVLLPLSAVFSLLAVCLGCVLVMGPRTALGALGGGCLSVRLRVLGHAGGTSCVPMVGRFASFLAPCGLCQIVVWHRSVCVLLVPQLCFGGTCRRLVCALPTWVVGAVPCVCTLLRANMGVALLKLLVFRAFLLWVSGGETLSVGLESFQATVWLCLLWRVLPVSRVVSAVGATVLHPAEFWCLWWHPLLVLEWFVFMSSGALVHCVVPWVAPGAGVSTVCVFRVALLVVRQAVVVASVQRMKWGKKNSIRQLEGGKVNLNSFSVGVKRPKISNSLLELTKLNLRKMIEISVVIEHLKVPDHFDFLLNEQSLGVLVKDLEPL</sequence>